<comment type="caution">
    <text evidence="2">The sequence shown here is derived from an EMBL/GenBank/DDBJ whole genome shotgun (WGS) entry which is preliminary data.</text>
</comment>
<organism evidence="2 3">
    <name type="scientific">Jiangella mangrovi</name>
    <dbReference type="NCBI Taxonomy" id="1524084"/>
    <lineage>
        <taxon>Bacteria</taxon>
        <taxon>Bacillati</taxon>
        <taxon>Actinomycetota</taxon>
        <taxon>Actinomycetes</taxon>
        <taxon>Jiangellales</taxon>
        <taxon>Jiangellaceae</taxon>
        <taxon>Jiangella</taxon>
    </lineage>
</organism>
<dbReference type="InterPro" id="IPR018547">
    <property type="entry name" value="AbiEi_C"/>
</dbReference>
<reference evidence="2 3" key="1">
    <citation type="submission" date="2020-08" db="EMBL/GenBank/DDBJ databases">
        <title>Sequencing the genomes of 1000 actinobacteria strains.</title>
        <authorList>
            <person name="Klenk H.-P."/>
        </authorList>
    </citation>
    <scope>NUCLEOTIDE SEQUENCE [LARGE SCALE GENOMIC DNA]</scope>
    <source>
        <strain evidence="2 3">DSM 102122</strain>
    </source>
</reference>
<accession>A0A7W9GNH5</accession>
<sequence length="215" mass="23770">MTPAHGLWIPVSPEFRTWGAPPGIEIVDVLMRHLDVDYYVGWLSAAELHGASHQAPQVFQVATGRHVRSRRIGRSRFTFLERDSVRDRPVVEQQTRSGTARVATPELTVLDIAADLDAAGGIDNAATVIAELADQSRLDVEALAQAAELFAATVGRRAGWFLDRFAPGVDLEPLREAVYARTTSPSLLDPTGPHEGGLDTRWRLRINREVEEESW</sequence>
<dbReference type="RefSeq" id="WP_221440674.1">
    <property type="nucleotide sequence ID" value="NZ_JACHMM010000001.1"/>
</dbReference>
<evidence type="ECO:0000313" key="2">
    <source>
        <dbReference type="EMBL" id="MBB5786952.1"/>
    </source>
</evidence>
<evidence type="ECO:0000259" key="1">
    <source>
        <dbReference type="Pfam" id="PF09407"/>
    </source>
</evidence>
<keyword evidence="3" id="KW-1185">Reference proteome</keyword>
<feature type="domain" description="AbiEi antitoxin C-terminal" evidence="1">
    <location>
        <begin position="31"/>
        <end position="163"/>
    </location>
</feature>
<dbReference type="EMBL" id="JACHMM010000001">
    <property type="protein sequence ID" value="MBB5786952.1"/>
    <property type="molecule type" value="Genomic_DNA"/>
</dbReference>
<gene>
    <name evidence="2" type="ORF">HD601_001527</name>
</gene>
<proteinExistence type="predicted"/>
<dbReference type="Proteomes" id="UP000542813">
    <property type="component" value="Unassembled WGS sequence"/>
</dbReference>
<evidence type="ECO:0000313" key="3">
    <source>
        <dbReference type="Proteomes" id="UP000542813"/>
    </source>
</evidence>
<dbReference type="AlphaFoldDB" id="A0A7W9GNH5"/>
<name>A0A7W9GNH5_9ACTN</name>
<dbReference type="Pfam" id="PF09407">
    <property type="entry name" value="AbiEi_1"/>
    <property type="match status" value="1"/>
</dbReference>
<protein>
    <submittedName>
        <fullName evidence="2">Putative transcriptional regulator of viral defense system</fullName>
    </submittedName>
</protein>